<dbReference type="Proteomes" id="UP001301442">
    <property type="component" value="Chromosome"/>
</dbReference>
<dbReference type="EMBL" id="CP136600">
    <property type="protein sequence ID" value="WOH38218.1"/>
    <property type="molecule type" value="Genomic_DNA"/>
</dbReference>
<evidence type="ECO:0000313" key="1">
    <source>
        <dbReference type="EMBL" id="WOH38218.1"/>
    </source>
</evidence>
<proteinExistence type="predicted"/>
<protein>
    <submittedName>
        <fullName evidence="1">Glutamate mutase L</fullName>
    </submittedName>
</protein>
<gene>
    <name evidence="1" type="ORF">RI844_02990</name>
</gene>
<keyword evidence="2" id="KW-1185">Reference proteome</keyword>
<organism evidence="1 2">
    <name type="scientific">Thalassotalea fonticola</name>
    <dbReference type="NCBI Taxonomy" id="3065649"/>
    <lineage>
        <taxon>Bacteria</taxon>
        <taxon>Pseudomonadati</taxon>
        <taxon>Pseudomonadota</taxon>
        <taxon>Gammaproteobacteria</taxon>
        <taxon>Alteromonadales</taxon>
        <taxon>Colwelliaceae</taxon>
        <taxon>Thalassotalea</taxon>
    </lineage>
</organism>
<dbReference type="RefSeq" id="WP_348396991.1">
    <property type="nucleotide sequence ID" value="NZ_CP136600.1"/>
</dbReference>
<sequence length="412" mass="46774">MICEINNAENKDSKENNDKLLIDVGSTYFKISTPGNIEQHFRDFNKDILDDLMHKCGKTIGGFAKDDVHIYSSANGGLTTLIIGITNTFSLKYATNIAFNSGINIIDTVLYQNIEDYSLPSDLIDVVIIVGGINSNGNIFSDSLYNYLAQLRYSNIVFVGNELDAPLIKERIENVEILPNIIDDRLHIVEEHLREYLTNLYQKDIEGKEDIKHLYDITSNQIFPTPYIVNKTLPLIDAKFSVVNPFILLDIGGATTDIHFSKDLVDENIVTENEYDRLVFKKLGVYKSKQSLIFAAQNNEFVYELLMHLKVTENIFAEQTEKSTKILMQLAIFLVLCKISHYKKAYINLKLLSINSIVLTGGITKVLTGEEIEDIISFFYKKILNSEHNPVTVLDSNYDIWTLAEKGKELCQ</sequence>
<reference evidence="1 2" key="1">
    <citation type="submission" date="2023-09" db="EMBL/GenBank/DDBJ databases">
        <authorList>
            <person name="Qi X."/>
        </authorList>
    </citation>
    <scope>NUCLEOTIDE SEQUENCE [LARGE SCALE GENOMIC DNA]</scope>
    <source>
        <strain evidence="1 2">S1-1</strain>
    </source>
</reference>
<name>A0ABZ0GS77_9GAMM</name>
<dbReference type="Pfam" id="PF13941">
    <property type="entry name" value="MutL"/>
    <property type="match status" value="1"/>
</dbReference>
<dbReference type="InterPro" id="IPR006230">
    <property type="entry name" value="MutL"/>
</dbReference>
<evidence type="ECO:0000313" key="2">
    <source>
        <dbReference type="Proteomes" id="UP001301442"/>
    </source>
</evidence>
<accession>A0ABZ0GS77</accession>